<feature type="domain" description="Pseudouridine synthase RsuA/RluA-like" evidence="4">
    <location>
        <begin position="100"/>
        <end position="251"/>
    </location>
</feature>
<comment type="catalytic activity">
    <reaction evidence="1 3">
        <text>a uridine in RNA = a pseudouridine in RNA</text>
        <dbReference type="Rhea" id="RHEA:48348"/>
        <dbReference type="Rhea" id="RHEA-COMP:12068"/>
        <dbReference type="Rhea" id="RHEA-COMP:12069"/>
        <dbReference type="ChEBI" id="CHEBI:65314"/>
        <dbReference type="ChEBI" id="CHEBI:65315"/>
    </reaction>
</comment>
<dbReference type="Proteomes" id="UP001055149">
    <property type="component" value="Unassembled WGS sequence"/>
</dbReference>
<evidence type="ECO:0000313" key="6">
    <source>
        <dbReference type="Proteomes" id="UP001055149"/>
    </source>
</evidence>
<dbReference type="InterPro" id="IPR020103">
    <property type="entry name" value="PsdUridine_synth_cat_dom_sf"/>
</dbReference>
<comment type="caution">
    <text evidence="5">The sequence shown here is derived from an EMBL/GenBank/DDBJ whole genome shotgun (WGS) entry which is preliminary data.</text>
</comment>
<accession>A0ABQ5JK47</accession>
<comment type="similarity">
    <text evidence="2 3">Belongs to the pseudouridine synthase RluA family.</text>
</comment>
<keyword evidence="6" id="KW-1185">Reference proteome</keyword>
<evidence type="ECO:0000256" key="2">
    <source>
        <dbReference type="ARBA" id="ARBA00010876"/>
    </source>
</evidence>
<dbReference type="Pfam" id="PF00849">
    <property type="entry name" value="PseudoU_synth_2"/>
    <property type="match status" value="1"/>
</dbReference>
<dbReference type="Gene3D" id="3.30.2350.10">
    <property type="entry name" value="Pseudouridine synthase"/>
    <property type="match status" value="1"/>
</dbReference>
<reference evidence="5" key="1">
    <citation type="journal article" date="2022" name="Int. J. Syst. Evol. Microbiol.">
        <title>A novel species of lactic acid bacteria, Ligilactobacillus pabuli sp. nov., isolated from alfalfa silage.</title>
        <authorList>
            <person name="Tohno M."/>
            <person name="Tanizawa Y."/>
            <person name="Sawada H."/>
            <person name="Sakamoto M."/>
            <person name="Ohkuma M."/>
            <person name="Kobayashi H."/>
        </authorList>
    </citation>
    <scope>NUCLEOTIDE SEQUENCE</scope>
    <source>
        <strain evidence="5">AF129</strain>
    </source>
</reference>
<evidence type="ECO:0000256" key="3">
    <source>
        <dbReference type="RuleBase" id="RU362028"/>
    </source>
</evidence>
<dbReference type="SUPFAM" id="SSF55120">
    <property type="entry name" value="Pseudouridine synthase"/>
    <property type="match status" value="1"/>
</dbReference>
<evidence type="ECO:0000313" key="5">
    <source>
        <dbReference type="EMBL" id="GKS82437.1"/>
    </source>
</evidence>
<dbReference type="InterPro" id="IPR050188">
    <property type="entry name" value="RluA_PseudoU_synthase"/>
</dbReference>
<dbReference type="PANTHER" id="PTHR21600:SF35">
    <property type="entry name" value="PSEUDOURIDINE SYNTHASE"/>
    <property type="match status" value="1"/>
</dbReference>
<evidence type="ECO:0000259" key="4">
    <source>
        <dbReference type="Pfam" id="PF00849"/>
    </source>
</evidence>
<keyword evidence="3" id="KW-0413">Isomerase</keyword>
<protein>
    <recommendedName>
        <fullName evidence="3">Pseudouridine synthase</fullName>
        <ecNumber evidence="3">5.4.99.-</ecNumber>
    </recommendedName>
</protein>
<name>A0ABQ5JK47_9LACO</name>
<sequence>MYSKLSFEDERDYGMKFTWQKDDQLEETLQNFLKRQGVSHRMLRTVKQRQGKVLLNHKRKSLTYVLTQPGEVTLILKPEQSDPAVPPSTESLTILYEDSNWLVVDKQAGLNSVPGPANRTDTLVNRVKGHLVEQKAKDLVPHVITRLDRFTSGLALVAKHRFAQGLISQQLENHQLDKRYLALVEGRLEEEHGKIDRPLRQVPNGFAQEVDPAGKRALTEYWVKQRFGTAATLVEVKLHTGRTHQIRAHFSDLGYPLVGDSLYGGHLQWGMERQALHAFQLGFVDPFTQEKREFHSQLPADIQQALLQLEKLQSEKKSK</sequence>
<evidence type="ECO:0000256" key="1">
    <source>
        <dbReference type="ARBA" id="ARBA00000073"/>
    </source>
</evidence>
<dbReference type="InterPro" id="IPR006225">
    <property type="entry name" value="PsdUridine_synth_RluC/D"/>
</dbReference>
<dbReference type="EMBL" id="BQXH01000035">
    <property type="protein sequence ID" value="GKS82437.1"/>
    <property type="molecule type" value="Genomic_DNA"/>
</dbReference>
<dbReference type="CDD" id="cd02869">
    <property type="entry name" value="PseudoU_synth_RluA_like"/>
    <property type="match status" value="1"/>
</dbReference>
<proteinExistence type="inferred from homology"/>
<organism evidence="5 6">
    <name type="scientific">Ligilactobacillus pabuli</name>
    <dbReference type="NCBI Taxonomy" id="2886039"/>
    <lineage>
        <taxon>Bacteria</taxon>
        <taxon>Bacillati</taxon>
        <taxon>Bacillota</taxon>
        <taxon>Bacilli</taxon>
        <taxon>Lactobacillales</taxon>
        <taxon>Lactobacillaceae</taxon>
        <taxon>Ligilactobacillus</taxon>
    </lineage>
</organism>
<comment type="function">
    <text evidence="3">Responsible for synthesis of pseudouridine from uracil.</text>
</comment>
<gene>
    <name evidence="5" type="primary">rluD_3</name>
    <name evidence="5" type="ORF">LPAF129_21230</name>
</gene>
<dbReference type="PANTHER" id="PTHR21600">
    <property type="entry name" value="MITOCHONDRIAL RNA PSEUDOURIDINE SYNTHASE"/>
    <property type="match status" value="1"/>
</dbReference>
<dbReference type="InterPro" id="IPR006145">
    <property type="entry name" value="PsdUridine_synth_RsuA/RluA"/>
</dbReference>
<dbReference type="NCBIfam" id="TIGR00005">
    <property type="entry name" value="rluA_subfam"/>
    <property type="match status" value="1"/>
</dbReference>
<dbReference type="EC" id="5.4.99.-" evidence="3"/>